<keyword evidence="3" id="KW-1185">Reference proteome</keyword>
<evidence type="ECO:0000313" key="3">
    <source>
        <dbReference type="Proteomes" id="UP001597185"/>
    </source>
</evidence>
<dbReference type="InterPro" id="IPR005149">
    <property type="entry name" value="Tscrpt_reg_PadR_N"/>
</dbReference>
<evidence type="ECO:0000259" key="1">
    <source>
        <dbReference type="Pfam" id="PF03551"/>
    </source>
</evidence>
<dbReference type="RefSeq" id="WP_251344614.1">
    <property type="nucleotide sequence ID" value="NZ_JANHDL010000008.1"/>
</dbReference>
<dbReference type="AlphaFoldDB" id="A0ABD6C684"/>
<dbReference type="InterPro" id="IPR011991">
    <property type="entry name" value="ArsR-like_HTH"/>
</dbReference>
<organism evidence="2 3">
    <name type="scientific">Halorubrum laminariae</name>
    <dbReference type="NCBI Taxonomy" id="1433523"/>
    <lineage>
        <taxon>Archaea</taxon>
        <taxon>Methanobacteriati</taxon>
        <taxon>Methanobacteriota</taxon>
        <taxon>Stenosarchaea group</taxon>
        <taxon>Halobacteria</taxon>
        <taxon>Halobacteriales</taxon>
        <taxon>Haloferacaceae</taxon>
        <taxon>Halorubrum</taxon>
    </lineage>
</organism>
<proteinExistence type="predicted"/>
<comment type="caution">
    <text evidence="2">The sequence shown here is derived from an EMBL/GenBank/DDBJ whole genome shotgun (WGS) entry which is preliminary data.</text>
</comment>
<gene>
    <name evidence="2" type="ORF">ACFR9T_16485</name>
</gene>
<sequence>MDDLLEELTADINADATISVTVSDLESVIDSNGASVHDDQPHDEGAAQRYTDTPLTDDAVATIDGWLDNDQLHTISDEIVTEHIDAILLLLIAVRDGACGKELLQDIRRLFGTDLSPGTVYPHLSNLADDGILEMQKLSKRKVYRLPAPDAAFTRIDHAADQLLLFSFVLKAALTDCKANQSQSQSHRSETDE</sequence>
<name>A0ABD6C684_9EURY</name>
<protein>
    <submittedName>
        <fullName evidence="2">PadR family transcriptional regulator</fullName>
    </submittedName>
</protein>
<dbReference type="EMBL" id="JBHUDB010000024">
    <property type="protein sequence ID" value="MFD1572154.1"/>
    <property type="molecule type" value="Genomic_DNA"/>
</dbReference>
<dbReference type="CDD" id="cd00090">
    <property type="entry name" value="HTH_ARSR"/>
    <property type="match status" value="1"/>
</dbReference>
<feature type="domain" description="Transcription regulator PadR N-terminal" evidence="1">
    <location>
        <begin position="91"/>
        <end position="146"/>
    </location>
</feature>
<evidence type="ECO:0000313" key="2">
    <source>
        <dbReference type="EMBL" id="MFD1572154.1"/>
    </source>
</evidence>
<dbReference type="InterPro" id="IPR036388">
    <property type="entry name" value="WH-like_DNA-bd_sf"/>
</dbReference>
<accession>A0ABD6C684</accession>
<dbReference type="Proteomes" id="UP001597185">
    <property type="component" value="Unassembled WGS sequence"/>
</dbReference>
<dbReference type="SUPFAM" id="SSF46785">
    <property type="entry name" value="Winged helix' DNA-binding domain"/>
    <property type="match status" value="1"/>
</dbReference>
<dbReference type="GeneID" id="72745642"/>
<dbReference type="Pfam" id="PF03551">
    <property type="entry name" value="PadR"/>
    <property type="match status" value="1"/>
</dbReference>
<dbReference type="Gene3D" id="1.10.10.10">
    <property type="entry name" value="Winged helix-like DNA-binding domain superfamily/Winged helix DNA-binding domain"/>
    <property type="match status" value="1"/>
</dbReference>
<dbReference type="InterPro" id="IPR036390">
    <property type="entry name" value="WH_DNA-bd_sf"/>
</dbReference>
<reference evidence="2 3" key="1">
    <citation type="journal article" date="2019" name="Int. J. Syst. Evol. Microbiol.">
        <title>The Global Catalogue of Microorganisms (GCM) 10K type strain sequencing project: providing services to taxonomists for standard genome sequencing and annotation.</title>
        <authorList>
            <consortium name="The Broad Institute Genomics Platform"/>
            <consortium name="The Broad Institute Genome Sequencing Center for Infectious Disease"/>
            <person name="Wu L."/>
            <person name="Ma J."/>
        </authorList>
    </citation>
    <scope>NUCLEOTIDE SEQUENCE [LARGE SCALE GENOMIC DNA]</scope>
    <source>
        <strain evidence="2 3">CGMCC 1.12689</strain>
    </source>
</reference>